<feature type="non-terminal residue" evidence="1">
    <location>
        <position position="1"/>
    </location>
</feature>
<dbReference type="Proteomes" id="UP000663866">
    <property type="component" value="Unassembled WGS sequence"/>
</dbReference>
<evidence type="ECO:0000313" key="2">
    <source>
        <dbReference type="Proteomes" id="UP000663866"/>
    </source>
</evidence>
<reference evidence="1" key="1">
    <citation type="submission" date="2021-02" db="EMBL/GenBank/DDBJ databases">
        <authorList>
            <person name="Nowell W R."/>
        </authorList>
    </citation>
    <scope>NUCLEOTIDE SEQUENCE</scope>
</reference>
<organism evidence="1 2">
    <name type="scientific">Rotaria magnacalcarata</name>
    <dbReference type="NCBI Taxonomy" id="392030"/>
    <lineage>
        <taxon>Eukaryota</taxon>
        <taxon>Metazoa</taxon>
        <taxon>Spiralia</taxon>
        <taxon>Gnathifera</taxon>
        <taxon>Rotifera</taxon>
        <taxon>Eurotatoria</taxon>
        <taxon>Bdelloidea</taxon>
        <taxon>Philodinida</taxon>
        <taxon>Philodinidae</taxon>
        <taxon>Rotaria</taxon>
    </lineage>
</organism>
<accession>A0A821AG26</accession>
<gene>
    <name evidence="1" type="ORF">OVN521_LOCUS44269</name>
</gene>
<comment type="caution">
    <text evidence="1">The sequence shown here is derived from an EMBL/GenBank/DDBJ whole genome shotgun (WGS) entry which is preliminary data.</text>
</comment>
<proteinExistence type="predicted"/>
<keyword evidence="2" id="KW-1185">Reference proteome</keyword>
<protein>
    <submittedName>
        <fullName evidence="1">Uncharacterized protein</fullName>
    </submittedName>
</protein>
<sequence>VIIRERPPPRPTPVPGKTITRWLPPVPVPPRSLVVDRFPAPEVPPDIIMERWTPYGPPPERRTIVKPAPPPIKYPHPTHTVVIHDKPPVCVVRKFE</sequence>
<dbReference type="AlphaFoldDB" id="A0A821AG26"/>
<dbReference type="EMBL" id="CAJOBG010066687">
    <property type="protein sequence ID" value="CAF4576617.1"/>
    <property type="molecule type" value="Genomic_DNA"/>
</dbReference>
<feature type="non-terminal residue" evidence="1">
    <location>
        <position position="96"/>
    </location>
</feature>
<name>A0A821AG26_9BILA</name>
<evidence type="ECO:0000313" key="1">
    <source>
        <dbReference type="EMBL" id="CAF4576617.1"/>
    </source>
</evidence>